<dbReference type="SMART" id="SM00226">
    <property type="entry name" value="LMWPc"/>
    <property type="match status" value="1"/>
</dbReference>
<keyword evidence="6" id="KW-0547">Nucleotide-binding</keyword>
<dbReference type="GO" id="GO:0005524">
    <property type="term" value="F:ATP binding"/>
    <property type="evidence" value="ECO:0007669"/>
    <property type="project" value="UniProtKB-UniRule"/>
</dbReference>
<evidence type="ECO:0000313" key="9">
    <source>
        <dbReference type="Proteomes" id="UP000199391"/>
    </source>
</evidence>
<dbReference type="GO" id="GO:0046872">
    <property type="term" value="F:metal ion binding"/>
    <property type="evidence" value="ECO:0007669"/>
    <property type="project" value="InterPro"/>
</dbReference>
<dbReference type="SUPFAM" id="SSF56059">
    <property type="entry name" value="Glutathione synthetase ATP-binding domain-like"/>
    <property type="match status" value="1"/>
</dbReference>
<evidence type="ECO:0000256" key="4">
    <source>
        <dbReference type="ARBA" id="ARBA00022912"/>
    </source>
</evidence>
<dbReference type="InterPro" id="IPR017867">
    <property type="entry name" value="Tyr_phospatase_low_mol_wt"/>
</dbReference>
<dbReference type="InterPro" id="IPR050438">
    <property type="entry name" value="LMW_PTPase"/>
</dbReference>
<feature type="active site" description="Proton donor" evidence="5">
    <location>
        <position position="544"/>
    </location>
</feature>
<dbReference type="InterPro" id="IPR036196">
    <property type="entry name" value="Ptyr_pPase_sf"/>
</dbReference>
<dbReference type="RefSeq" id="WP_177306961.1">
    <property type="nucleotide sequence ID" value="NZ_FPBO01000003.1"/>
</dbReference>
<name>A0A1I7GEJ3_9BURK</name>
<dbReference type="Gene3D" id="3.40.50.2300">
    <property type="match status" value="1"/>
</dbReference>
<dbReference type="Pfam" id="PF01451">
    <property type="entry name" value="LMWPc"/>
    <property type="match status" value="1"/>
</dbReference>
<keyword evidence="6" id="KW-0067">ATP-binding</keyword>
<dbReference type="Proteomes" id="UP000199391">
    <property type="component" value="Unassembled WGS sequence"/>
</dbReference>
<keyword evidence="3" id="KW-0378">Hydrolase</keyword>
<dbReference type="InterPro" id="IPR011761">
    <property type="entry name" value="ATP-grasp"/>
</dbReference>
<feature type="active site" evidence="5">
    <location>
        <position position="437"/>
    </location>
</feature>
<evidence type="ECO:0000313" key="8">
    <source>
        <dbReference type="EMBL" id="SFU46741.1"/>
    </source>
</evidence>
<evidence type="ECO:0000256" key="5">
    <source>
        <dbReference type="PIRSR" id="PIRSR617867-1"/>
    </source>
</evidence>
<dbReference type="PANTHER" id="PTHR11717">
    <property type="entry name" value="LOW MOLECULAR WEIGHT PROTEIN TYROSINE PHOSPHATASE"/>
    <property type="match status" value="1"/>
</dbReference>
<accession>A0A1I7GEJ3</accession>
<dbReference type="AlphaFoldDB" id="A0A1I7GEJ3"/>
<dbReference type="EMBL" id="FPBO01000003">
    <property type="protein sequence ID" value="SFU46741.1"/>
    <property type="molecule type" value="Genomic_DNA"/>
</dbReference>
<evidence type="ECO:0000256" key="1">
    <source>
        <dbReference type="ARBA" id="ARBA00011063"/>
    </source>
</evidence>
<gene>
    <name evidence="8" type="ORF">SAMN05216552_1003264</name>
</gene>
<proteinExistence type="inferred from homology"/>
<dbReference type="PANTHER" id="PTHR11717:SF7">
    <property type="entry name" value="LOW MOLECULAR WEIGHT PHOSPHOTYROSINE PROTEIN PHOSPHATASE"/>
    <property type="match status" value="1"/>
</dbReference>
<sequence length="578" mass="64055">MSGKDKVLVLGDDTRSFLTTVRSLGRKGIEVHVAPFDFNAPTLSSRHISAIHHLPYYLDGGAGWLEAITRLVRTQAFSLIIPCDERGLLPLCLHRDTLGALCSLAIPSPDPLEIFFDKVKTRQLAERCGVPVANGRMLQSDDTAGSIAASLNLPVVVKHPKSYALPELYVRTSTRIVPDQTSLEAWLANRVAGCEPILLEAMFPGFGIGVSVLCHEGTILQAFEHHRANELDGSSYYRKSAPLDPERLAAVGRMTAATAYTGLAMFEFKVDERSGAWILIEVNARPWGSLPLPVSIGVDFPYRLYRLMVHGERTPQVPYPIGHYGRNLVLDLWQARKRAATLPARPGQLLGHWAGWLWGFHRLLLGREHHDVGVWNDPRPGLRELGELVLTQMRSLKTRIRGPVAPTKALERRMQEISASPAETIRILFVCQGNINRSSYAEQKSRQIFATRSARYSFDSAGMLPRNRRPSPAVAISAATRHGVDLTAHLSRHATAELLSQAHLIIAFDHINLRSIAARYPELKGQVFLLGEAGDAGDQVEIPDPEGKSEATFLTTFQRIDASLERLARVAFSNQRNR</sequence>
<dbReference type="InterPro" id="IPR013815">
    <property type="entry name" value="ATP_grasp_subdomain_1"/>
</dbReference>
<dbReference type="STRING" id="1035707.SAMN05216552_1003264"/>
<protein>
    <recommendedName>
        <fullName evidence="2">protein-tyrosine-phosphatase</fullName>
        <ecNumber evidence="2">3.1.3.48</ecNumber>
    </recommendedName>
</protein>
<keyword evidence="4" id="KW-0904">Protein phosphatase</keyword>
<dbReference type="GO" id="GO:0004725">
    <property type="term" value="F:protein tyrosine phosphatase activity"/>
    <property type="evidence" value="ECO:0007669"/>
    <property type="project" value="UniProtKB-EC"/>
</dbReference>
<dbReference type="PRINTS" id="PR00719">
    <property type="entry name" value="LMWPTPASE"/>
</dbReference>
<keyword evidence="9" id="KW-1185">Reference proteome</keyword>
<dbReference type="Gene3D" id="3.30.1490.20">
    <property type="entry name" value="ATP-grasp fold, A domain"/>
    <property type="match status" value="1"/>
</dbReference>
<evidence type="ECO:0000256" key="6">
    <source>
        <dbReference type="PROSITE-ProRule" id="PRU00409"/>
    </source>
</evidence>
<evidence type="ECO:0000256" key="3">
    <source>
        <dbReference type="ARBA" id="ARBA00022801"/>
    </source>
</evidence>
<feature type="domain" description="ATP-grasp" evidence="7">
    <location>
        <begin position="122"/>
        <end position="309"/>
    </location>
</feature>
<dbReference type="PROSITE" id="PS50975">
    <property type="entry name" value="ATP_GRASP"/>
    <property type="match status" value="1"/>
</dbReference>
<evidence type="ECO:0000259" key="7">
    <source>
        <dbReference type="PROSITE" id="PS50975"/>
    </source>
</evidence>
<dbReference type="Gene3D" id="3.30.470.20">
    <property type="entry name" value="ATP-grasp fold, B domain"/>
    <property type="match status" value="1"/>
</dbReference>
<comment type="similarity">
    <text evidence="1">Belongs to the low molecular weight phosphotyrosine protein phosphatase family.</text>
</comment>
<dbReference type="InterPro" id="IPR023485">
    <property type="entry name" value="Ptyr_pPase"/>
</dbReference>
<organism evidence="8 9">
    <name type="scientific">Pseudoduganella namucuonensis</name>
    <dbReference type="NCBI Taxonomy" id="1035707"/>
    <lineage>
        <taxon>Bacteria</taxon>
        <taxon>Pseudomonadati</taxon>
        <taxon>Pseudomonadota</taxon>
        <taxon>Betaproteobacteria</taxon>
        <taxon>Burkholderiales</taxon>
        <taxon>Oxalobacteraceae</taxon>
        <taxon>Telluria group</taxon>
        <taxon>Pseudoduganella</taxon>
    </lineage>
</organism>
<dbReference type="SUPFAM" id="SSF52788">
    <property type="entry name" value="Phosphotyrosine protein phosphatases I"/>
    <property type="match status" value="1"/>
</dbReference>
<dbReference type="EC" id="3.1.3.48" evidence="2"/>
<feature type="active site" description="Nucleophile" evidence="5">
    <location>
        <position position="431"/>
    </location>
</feature>
<reference evidence="9" key="1">
    <citation type="submission" date="2016-10" db="EMBL/GenBank/DDBJ databases">
        <authorList>
            <person name="Varghese N."/>
            <person name="Submissions S."/>
        </authorList>
    </citation>
    <scope>NUCLEOTIDE SEQUENCE [LARGE SCALE GENOMIC DNA]</scope>
    <source>
        <strain evidence="9">CGMCC 1.11014</strain>
    </source>
</reference>
<evidence type="ECO:0000256" key="2">
    <source>
        <dbReference type="ARBA" id="ARBA00013064"/>
    </source>
</evidence>